<accession>A0A4R5FU11</accession>
<keyword evidence="3" id="KW-1185">Reference proteome</keyword>
<protein>
    <submittedName>
        <fullName evidence="2">Uncharacterized protein</fullName>
    </submittedName>
</protein>
<evidence type="ECO:0000313" key="2">
    <source>
        <dbReference type="EMBL" id="TDE56441.1"/>
    </source>
</evidence>
<feature type="compositionally biased region" description="Basic and acidic residues" evidence="1">
    <location>
        <begin position="108"/>
        <end position="117"/>
    </location>
</feature>
<comment type="caution">
    <text evidence="2">The sequence shown here is derived from an EMBL/GenBank/DDBJ whole genome shotgun (WGS) entry which is preliminary data.</text>
</comment>
<name>A0A4R5FU11_9ACTN</name>
<evidence type="ECO:0000313" key="3">
    <source>
        <dbReference type="Proteomes" id="UP000295136"/>
    </source>
</evidence>
<feature type="region of interest" description="Disordered" evidence="1">
    <location>
        <begin position="94"/>
        <end position="117"/>
    </location>
</feature>
<sequence>MRSSTTSRRHRANAAGPPAKAATPVARPRRRATALAATGTEAVRGGEIGVTGATVLIDRPFLRPAPRHASVRVAVPPATVLLAATALVRVAVASGHESELDVQGQRPANDRSDHAHR</sequence>
<dbReference type="AlphaFoldDB" id="A0A4R5FU11"/>
<feature type="compositionally biased region" description="Low complexity" evidence="1">
    <location>
        <begin position="13"/>
        <end position="26"/>
    </location>
</feature>
<feature type="region of interest" description="Disordered" evidence="1">
    <location>
        <begin position="1"/>
        <end position="33"/>
    </location>
</feature>
<gene>
    <name evidence="2" type="ORF">E1295_10875</name>
</gene>
<organism evidence="2 3">
    <name type="scientific">Nonomuraea mesophila</name>
    <dbReference type="NCBI Taxonomy" id="2530382"/>
    <lineage>
        <taxon>Bacteria</taxon>
        <taxon>Bacillati</taxon>
        <taxon>Actinomycetota</taxon>
        <taxon>Actinomycetes</taxon>
        <taxon>Streptosporangiales</taxon>
        <taxon>Streptosporangiaceae</taxon>
        <taxon>Nonomuraea</taxon>
    </lineage>
</organism>
<dbReference type="EMBL" id="SMLD01000020">
    <property type="protein sequence ID" value="TDE56441.1"/>
    <property type="molecule type" value="Genomic_DNA"/>
</dbReference>
<reference evidence="2 3" key="1">
    <citation type="submission" date="2019-03" db="EMBL/GenBank/DDBJ databases">
        <title>Draft genome sequences of novel Actinobacteria.</title>
        <authorList>
            <person name="Sahin N."/>
            <person name="Ay H."/>
            <person name="Saygin H."/>
        </authorList>
    </citation>
    <scope>NUCLEOTIDE SEQUENCE [LARGE SCALE GENOMIC DNA]</scope>
    <source>
        <strain evidence="2 3">6K102</strain>
    </source>
</reference>
<evidence type="ECO:0000256" key="1">
    <source>
        <dbReference type="SAM" id="MobiDB-lite"/>
    </source>
</evidence>
<dbReference type="RefSeq" id="WP_132630120.1">
    <property type="nucleotide sequence ID" value="NZ_SMLD01000020.1"/>
</dbReference>
<dbReference type="Proteomes" id="UP000295136">
    <property type="component" value="Unassembled WGS sequence"/>
</dbReference>
<proteinExistence type="predicted"/>